<dbReference type="KEGG" id="mmak:MMKA1_00250"/>
<sequence>MRTCWFPYAYDREDLKLATTIYSPARFSKRTTQPWLYTSYSRLATVSFRIVAFGAVSYHTYLVSGSFHTRLKVLFSFPSRY</sequence>
<dbReference type="Proteomes" id="UP000264208">
    <property type="component" value="Chromosome"/>
</dbReference>
<accession>A0A2Z5PCH6</accession>
<protein>
    <submittedName>
        <fullName evidence="1">Uncharacterized protein</fullName>
    </submittedName>
</protein>
<dbReference type="EMBL" id="AP011526">
    <property type="protein sequence ID" value="BAP60142.1"/>
    <property type="molecule type" value="Genomic_DNA"/>
</dbReference>
<evidence type="ECO:0000313" key="1">
    <source>
        <dbReference type="EMBL" id="BAP60142.1"/>
    </source>
</evidence>
<name>A0A2Z5PCH6_METMI</name>
<gene>
    <name evidence="1" type="ORF">MMKA1_00250</name>
</gene>
<reference evidence="1 2" key="1">
    <citation type="submission" date="2009-06" db="EMBL/GenBank/DDBJ databases">
        <title>Molecular Evidence for Microbiologically Influenced Corrosion from genome of Methanogen.</title>
        <authorList>
            <person name="Ito N."/>
            <person name="Tsurumaru H."/>
            <person name="Shimizu A."/>
            <person name="Harada T."/>
            <person name="Hosoyama A."/>
            <person name="Horikawa H."/>
            <person name="Wakai S."/>
            <person name="Sasaki K."/>
            <person name="Nishijima K."/>
            <person name="Ataku H."/>
            <person name="Yamazaki J."/>
            <person name="Mise M."/>
            <person name="Yamazaki S."/>
            <person name="Tanikawa S."/>
            <person name="Harayama S."/>
            <person name="Fujita N."/>
        </authorList>
    </citation>
    <scope>NUCLEOTIDE SEQUENCE [LARGE SCALE GENOMIC DNA]</scope>
    <source>
        <strain evidence="2">KA1 ( NBRC 102054)</strain>
    </source>
</reference>
<proteinExistence type="predicted"/>
<evidence type="ECO:0000313" key="2">
    <source>
        <dbReference type="Proteomes" id="UP000264208"/>
    </source>
</evidence>
<dbReference type="AlphaFoldDB" id="A0A2Z5PCH6"/>
<organism evidence="1 2">
    <name type="scientific">Methanococcus maripaludis KA1</name>
    <dbReference type="NCBI Taxonomy" id="637914"/>
    <lineage>
        <taxon>Archaea</taxon>
        <taxon>Methanobacteriati</taxon>
        <taxon>Methanobacteriota</taxon>
        <taxon>Methanomada group</taxon>
        <taxon>Methanococci</taxon>
        <taxon>Methanococcales</taxon>
        <taxon>Methanococcaceae</taxon>
        <taxon>Methanococcus</taxon>
    </lineage>
</organism>